<dbReference type="EC" id="2.3.2.27" evidence="2"/>
<dbReference type="Proteomes" id="UP000000763">
    <property type="component" value="Chromosome 5"/>
</dbReference>
<sequence length="61" mass="6855">ELLDLEDRIGYVSTGLHDDEIARSLRMVKYSAFNPKHFATEVERNCSICQVSAPSNSLLTI</sequence>
<evidence type="ECO:0000256" key="2">
    <source>
        <dbReference type="ARBA" id="ARBA00012483"/>
    </source>
</evidence>
<keyword evidence="5" id="KW-0863">Zinc-finger</keyword>
<evidence type="ECO:0000256" key="1">
    <source>
        <dbReference type="ARBA" id="ARBA00000900"/>
    </source>
</evidence>
<dbReference type="GO" id="GO:0008270">
    <property type="term" value="F:zinc ion binding"/>
    <property type="evidence" value="ECO:0007669"/>
    <property type="project" value="UniProtKB-KW"/>
</dbReference>
<organism evidence="8 9">
    <name type="scientific">Oryza sativa subsp. japonica</name>
    <name type="common">Rice</name>
    <dbReference type="NCBI Taxonomy" id="39947"/>
    <lineage>
        <taxon>Eukaryota</taxon>
        <taxon>Viridiplantae</taxon>
        <taxon>Streptophyta</taxon>
        <taxon>Embryophyta</taxon>
        <taxon>Tracheophyta</taxon>
        <taxon>Spermatophyta</taxon>
        <taxon>Magnoliopsida</taxon>
        <taxon>Liliopsida</taxon>
        <taxon>Poales</taxon>
        <taxon>Poaceae</taxon>
        <taxon>BOP clade</taxon>
        <taxon>Oryzoideae</taxon>
        <taxon>Oryzeae</taxon>
        <taxon>Oryzinae</taxon>
        <taxon>Oryza</taxon>
        <taxon>Oryza sativa</taxon>
    </lineage>
</organism>
<dbReference type="GO" id="GO:0061630">
    <property type="term" value="F:ubiquitin protein ligase activity"/>
    <property type="evidence" value="ECO:0007669"/>
    <property type="project" value="UniProtKB-EC"/>
</dbReference>
<accession>Q0DG70</accession>
<gene>
    <name evidence="8" type="ordered locus">Os05g0550000</name>
</gene>
<reference evidence="8 9" key="1">
    <citation type="journal article" date="2005" name="Nature">
        <title>The map-based sequence of the rice genome.</title>
        <authorList>
            <consortium name="International rice genome sequencing project (IRGSP)"/>
            <person name="Matsumoto T."/>
            <person name="Wu J."/>
            <person name="Kanamori H."/>
            <person name="Katayose Y."/>
            <person name="Fujisawa M."/>
            <person name="Namiki N."/>
            <person name="Mizuno H."/>
            <person name="Yamamoto K."/>
            <person name="Antonio B.A."/>
            <person name="Baba T."/>
            <person name="Sakata K."/>
            <person name="Nagamura Y."/>
            <person name="Aoki H."/>
            <person name="Arikawa K."/>
            <person name="Arita K."/>
            <person name="Bito T."/>
            <person name="Chiden Y."/>
            <person name="Fujitsuka N."/>
            <person name="Fukunaka R."/>
            <person name="Hamada M."/>
            <person name="Harada C."/>
            <person name="Hayashi A."/>
            <person name="Hijishita S."/>
            <person name="Honda M."/>
            <person name="Hosokawa S."/>
            <person name="Ichikawa Y."/>
            <person name="Idonuma A."/>
            <person name="Iijima M."/>
            <person name="Ikeda M."/>
            <person name="Ikeno M."/>
            <person name="Ito K."/>
            <person name="Ito S."/>
            <person name="Ito T."/>
            <person name="Ito Y."/>
            <person name="Ito Y."/>
            <person name="Iwabuchi A."/>
            <person name="Kamiya K."/>
            <person name="Karasawa W."/>
            <person name="Kurita K."/>
            <person name="Katagiri S."/>
            <person name="Kikuta A."/>
            <person name="Kobayashi H."/>
            <person name="Kobayashi N."/>
            <person name="Machita K."/>
            <person name="Maehara T."/>
            <person name="Masukawa M."/>
            <person name="Mizubayashi T."/>
            <person name="Mukai Y."/>
            <person name="Nagasaki H."/>
            <person name="Nagata Y."/>
            <person name="Naito S."/>
            <person name="Nakashima M."/>
            <person name="Nakama Y."/>
            <person name="Nakamichi Y."/>
            <person name="Nakamura M."/>
            <person name="Meguro A."/>
            <person name="Negishi M."/>
            <person name="Ohta I."/>
            <person name="Ohta T."/>
            <person name="Okamoto M."/>
            <person name="Ono N."/>
            <person name="Saji S."/>
            <person name="Sakaguchi M."/>
            <person name="Sakai K."/>
            <person name="Shibata M."/>
            <person name="Shimokawa T."/>
            <person name="Song J."/>
            <person name="Takazaki Y."/>
            <person name="Terasawa K."/>
            <person name="Tsugane M."/>
            <person name="Tsuji K."/>
            <person name="Ueda S."/>
            <person name="Waki K."/>
            <person name="Yamagata H."/>
            <person name="Yamamoto M."/>
            <person name="Yamamoto S."/>
            <person name="Yamane H."/>
            <person name="Yoshiki S."/>
            <person name="Yoshihara R."/>
            <person name="Yukawa K."/>
            <person name="Zhong H."/>
            <person name="Yano M."/>
            <person name="Yuan Q."/>
            <person name="Ouyang S."/>
            <person name="Liu J."/>
            <person name="Jones K.M."/>
            <person name="Gansberger K."/>
            <person name="Moffat K."/>
            <person name="Hill J."/>
            <person name="Bera J."/>
            <person name="Fadrosh D."/>
            <person name="Jin S."/>
            <person name="Johri S."/>
            <person name="Kim M."/>
            <person name="Overton L."/>
            <person name="Reardon M."/>
            <person name="Tsitrin T."/>
            <person name="Vuong H."/>
            <person name="Weaver B."/>
            <person name="Ciecko A."/>
            <person name="Tallon L."/>
            <person name="Jackson J."/>
            <person name="Pai G."/>
            <person name="Aken S.V."/>
            <person name="Utterback T."/>
            <person name="Reidmuller S."/>
            <person name="Feldblyum T."/>
            <person name="Hsiao J."/>
            <person name="Zismann V."/>
            <person name="Iobst S."/>
            <person name="de Vazeille A.R."/>
            <person name="Buell C.R."/>
            <person name="Ying K."/>
            <person name="Li Y."/>
            <person name="Lu T."/>
            <person name="Huang Y."/>
            <person name="Zhao Q."/>
            <person name="Feng Q."/>
            <person name="Zhang L."/>
            <person name="Zhu J."/>
            <person name="Weng Q."/>
            <person name="Mu J."/>
            <person name="Lu Y."/>
            <person name="Fan D."/>
            <person name="Liu Y."/>
            <person name="Guan J."/>
            <person name="Zhang Y."/>
            <person name="Yu S."/>
            <person name="Liu X."/>
            <person name="Zhang Y."/>
            <person name="Hong G."/>
            <person name="Han B."/>
            <person name="Choisne N."/>
            <person name="Demange N."/>
            <person name="Orjeda G."/>
            <person name="Samain S."/>
            <person name="Cattolico L."/>
            <person name="Pelletier E."/>
            <person name="Couloux A."/>
            <person name="Segurens B."/>
            <person name="Wincker P."/>
            <person name="D'Hont A."/>
            <person name="Scarpelli C."/>
            <person name="Weissenbach J."/>
            <person name="Salanoubat M."/>
            <person name="Quetier F."/>
            <person name="Yu Y."/>
            <person name="Kim H.R."/>
            <person name="Rambo T."/>
            <person name="Currie J."/>
            <person name="Collura K."/>
            <person name="Luo M."/>
            <person name="Yang T."/>
            <person name="Ammiraju J.S.S."/>
            <person name="Engler F."/>
            <person name="Soderlund C."/>
            <person name="Wing R.A."/>
            <person name="Palmer L.E."/>
            <person name="de la Bastide M."/>
            <person name="Spiegel L."/>
            <person name="Nascimento L."/>
            <person name="Zutavern T."/>
            <person name="O'Shaughnessy A."/>
            <person name="Dike S."/>
            <person name="Dedhia N."/>
            <person name="Preston R."/>
            <person name="Balija V."/>
            <person name="McCombie W.R."/>
            <person name="Chow T."/>
            <person name="Chen H."/>
            <person name="Chung M."/>
            <person name="Chen C."/>
            <person name="Shaw J."/>
            <person name="Wu H."/>
            <person name="Hsiao K."/>
            <person name="Chao Y."/>
            <person name="Chu M."/>
            <person name="Cheng C."/>
            <person name="Hour A."/>
            <person name="Lee P."/>
            <person name="Lin S."/>
            <person name="Lin Y."/>
            <person name="Liou J."/>
            <person name="Liu S."/>
            <person name="Hsing Y."/>
            <person name="Raghuvanshi S."/>
            <person name="Mohanty A."/>
            <person name="Bharti A.K."/>
            <person name="Gaur A."/>
            <person name="Gupta V."/>
            <person name="Kumar D."/>
            <person name="Ravi V."/>
            <person name="Vij S."/>
            <person name="Kapur A."/>
            <person name="Khurana P."/>
            <person name="Khurana P."/>
            <person name="Khurana J.P."/>
            <person name="Tyagi A.K."/>
            <person name="Gaikwad K."/>
            <person name="Singh A."/>
            <person name="Dalal V."/>
            <person name="Srivastava S."/>
            <person name="Dixit A."/>
            <person name="Pal A.K."/>
            <person name="Ghazi I.A."/>
            <person name="Yadav M."/>
            <person name="Pandit A."/>
            <person name="Bhargava A."/>
            <person name="Sureshbabu K."/>
            <person name="Batra K."/>
            <person name="Sharma T.R."/>
            <person name="Mohapatra T."/>
            <person name="Singh N.K."/>
            <person name="Messing J."/>
            <person name="Nelson A.B."/>
            <person name="Fuks G."/>
            <person name="Kavchok S."/>
            <person name="Keizer G."/>
            <person name="Linton E."/>
            <person name="Llaca V."/>
            <person name="Song R."/>
            <person name="Tanyolac B."/>
            <person name="Young S."/>
            <person name="Ho-Il K."/>
            <person name="Hahn J.H."/>
            <person name="Sangsakoo G."/>
            <person name="Vanavichit A."/>
            <person name="de Mattos Luiz.A.T."/>
            <person name="Zimmer P.D."/>
            <person name="Malone G."/>
            <person name="Dellagostin O."/>
            <person name="de Oliveira A.C."/>
            <person name="Bevan M."/>
            <person name="Bancroft I."/>
            <person name="Minx P."/>
            <person name="Cordum H."/>
            <person name="Wilson R."/>
            <person name="Cheng Z."/>
            <person name="Jin W."/>
            <person name="Jiang J."/>
            <person name="Leong S.A."/>
            <person name="Iwama H."/>
            <person name="Gojobori T."/>
            <person name="Itoh T."/>
            <person name="Niimura Y."/>
            <person name="Fujii Y."/>
            <person name="Habara T."/>
            <person name="Sakai H."/>
            <person name="Sato Y."/>
            <person name="Wilson G."/>
            <person name="Kumar K."/>
            <person name="McCouch S."/>
            <person name="Juretic N."/>
            <person name="Hoen D."/>
            <person name="Wright S."/>
            <person name="Bruskiewich R."/>
            <person name="Bureau T."/>
            <person name="Miyao A."/>
            <person name="Hirochika H."/>
            <person name="Nishikawa T."/>
            <person name="Kadowaki K."/>
            <person name="Sugiura M."/>
            <person name="Burr B."/>
            <person name="Sasaki T."/>
        </authorList>
    </citation>
    <scope>NUCLEOTIDE SEQUENCE [LARGE SCALE GENOMIC DNA]</scope>
    <source>
        <strain evidence="9">cv. Nipponbare</strain>
    </source>
</reference>
<name>Q0DG70_ORYSJ</name>
<dbReference type="KEGG" id="dosa:Os05g0550000"/>
<evidence type="ECO:0000313" key="9">
    <source>
        <dbReference type="Proteomes" id="UP000000763"/>
    </source>
</evidence>
<keyword evidence="6" id="KW-0833">Ubl conjugation pathway</keyword>
<evidence type="ECO:0000313" key="8">
    <source>
        <dbReference type="EMBL" id="BAF18153.2"/>
    </source>
</evidence>
<keyword evidence="4" id="KW-0479">Metal-binding</keyword>
<protein>
    <recommendedName>
        <fullName evidence="2">RING-type E3 ubiquitin transferase</fullName>
        <ecNumber evidence="2">2.3.2.27</ecNumber>
    </recommendedName>
</protein>
<dbReference type="PANTHER" id="PTHR22937">
    <property type="entry name" value="E3 UBIQUITIN-PROTEIN LIGASE RNF165"/>
    <property type="match status" value="1"/>
</dbReference>
<dbReference type="InterPro" id="IPR045191">
    <property type="entry name" value="MBR1/2-like"/>
</dbReference>
<evidence type="ECO:0000256" key="5">
    <source>
        <dbReference type="ARBA" id="ARBA00022771"/>
    </source>
</evidence>
<evidence type="ECO:0000256" key="6">
    <source>
        <dbReference type="ARBA" id="ARBA00022786"/>
    </source>
</evidence>
<keyword evidence="3" id="KW-0808">Transferase</keyword>
<evidence type="ECO:0000256" key="7">
    <source>
        <dbReference type="ARBA" id="ARBA00022833"/>
    </source>
</evidence>
<evidence type="ECO:0000256" key="4">
    <source>
        <dbReference type="ARBA" id="ARBA00022723"/>
    </source>
</evidence>
<reference evidence="9" key="2">
    <citation type="journal article" date="2008" name="Nucleic Acids Res.">
        <title>The rice annotation project database (RAP-DB): 2008 update.</title>
        <authorList>
            <consortium name="The rice annotation project (RAP)"/>
        </authorList>
    </citation>
    <scope>GENOME REANNOTATION</scope>
    <source>
        <strain evidence="9">cv. Nipponbare</strain>
    </source>
</reference>
<dbReference type="PANTHER" id="PTHR22937:SF122">
    <property type="entry name" value="RING-TYPE E3 UBIQUITIN TRANSFERASE"/>
    <property type="match status" value="1"/>
</dbReference>
<feature type="non-terminal residue" evidence="8">
    <location>
        <position position="1"/>
    </location>
</feature>
<comment type="catalytic activity">
    <reaction evidence="1">
        <text>S-ubiquitinyl-[E2 ubiquitin-conjugating enzyme]-L-cysteine + [acceptor protein]-L-lysine = [E2 ubiquitin-conjugating enzyme]-L-cysteine + N(6)-ubiquitinyl-[acceptor protein]-L-lysine.</text>
        <dbReference type="EC" id="2.3.2.27"/>
    </reaction>
</comment>
<keyword evidence="7" id="KW-0862">Zinc</keyword>
<evidence type="ECO:0000256" key="3">
    <source>
        <dbReference type="ARBA" id="ARBA00022679"/>
    </source>
</evidence>
<dbReference type="AlphaFoldDB" id="Q0DG70"/>
<dbReference type="EMBL" id="AP008211">
    <property type="protein sequence ID" value="BAF18153.2"/>
    <property type="molecule type" value="Genomic_DNA"/>
</dbReference>
<proteinExistence type="predicted"/>